<organism evidence="12 13">
    <name type="scientific">Exobacillus caeni</name>
    <dbReference type="NCBI Taxonomy" id="2574798"/>
    <lineage>
        <taxon>Bacteria</taxon>
        <taxon>Bacillati</taxon>
        <taxon>Bacillota</taxon>
        <taxon>Bacilli</taxon>
        <taxon>Bacillales</taxon>
        <taxon>Guptibacillaceae</taxon>
        <taxon>Exobacillus</taxon>
    </lineage>
</organism>
<feature type="binding site" evidence="10">
    <location>
        <position position="327"/>
    </location>
    <ligand>
        <name>NAD(+)</name>
        <dbReference type="ChEBI" id="CHEBI:57540"/>
    </ligand>
</feature>
<evidence type="ECO:0000256" key="3">
    <source>
        <dbReference type="ARBA" id="ARBA00012954"/>
    </source>
</evidence>
<dbReference type="NCBIfam" id="TIGR03026">
    <property type="entry name" value="NDP-sugDHase"/>
    <property type="match status" value="1"/>
</dbReference>
<feature type="binding site" evidence="9">
    <location>
        <begin position="152"/>
        <end position="155"/>
    </location>
    <ligand>
        <name>substrate</name>
    </ligand>
</feature>
<dbReference type="GO" id="GO:0006065">
    <property type="term" value="P:UDP-glucuronate biosynthetic process"/>
    <property type="evidence" value="ECO:0007669"/>
    <property type="project" value="UniProtKB-UniPathway"/>
</dbReference>
<evidence type="ECO:0000256" key="4">
    <source>
        <dbReference type="ARBA" id="ARBA00023002"/>
    </source>
</evidence>
<dbReference type="PANTHER" id="PTHR43750">
    <property type="entry name" value="UDP-GLUCOSE 6-DEHYDROGENASE TUAD"/>
    <property type="match status" value="1"/>
</dbReference>
<proteinExistence type="inferred from homology"/>
<dbReference type="AlphaFoldDB" id="A0A5R9F1G7"/>
<feature type="binding site" evidence="9">
    <location>
        <position position="320"/>
    </location>
    <ligand>
        <name>substrate</name>
    </ligand>
</feature>
<dbReference type="Pfam" id="PF03720">
    <property type="entry name" value="UDPG_MGDP_dh_C"/>
    <property type="match status" value="1"/>
</dbReference>
<dbReference type="SMART" id="SM00984">
    <property type="entry name" value="UDPG_MGDP_dh_C"/>
    <property type="match status" value="1"/>
</dbReference>
<dbReference type="InterPro" id="IPR008927">
    <property type="entry name" value="6-PGluconate_DH-like_C_sf"/>
</dbReference>
<dbReference type="Proteomes" id="UP000308230">
    <property type="component" value="Unassembled WGS sequence"/>
</dbReference>
<dbReference type="PIRSF" id="PIRSF500134">
    <property type="entry name" value="UDPglc_DH_bac"/>
    <property type="match status" value="1"/>
</dbReference>
<dbReference type="Gene3D" id="3.40.50.720">
    <property type="entry name" value="NAD(P)-binding Rossmann-like Domain"/>
    <property type="match status" value="2"/>
</dbReference>
<feature type="binding site" evidence="9">
    <location>
        <begin position="249"/>
        <end position="253"/>
    </location>
    <ligand>
        <name>substrate</name>
    </ligand>
</feature>
<dbReference type="UniPathway" id="UPA00038">
    <property type="reaction ID" value="UER00491"/>
</dbReference>
<feature type="domain" description="UDP-glucose/GDP-mannose dehydrogenase C-terminal" evidence="11">
    <location>
        <begin position="313"/>
        <end position="410"/>
    </location>
</feature>
<dbReference type="SUPFAM" id="SSF48179">
    <property type="entry name" value="6-phosphogluconate dehydrogenase C-terminal domain-like"/>
    <property type="match status" value="1"/>
</dbReference>
<dbReference type="Pfam" id="PF00984">
    <property type="entry name" value="UDPG_MGDP_dh"/>
    <property type="match status" value="1"/>
</dbReference>
<reference evidence="12 13" key="1">
    <citation type="submission" date="2019-04" db="EMBL/GenBank/DDBJ databases">
        <title>Bacillus caeni sp. nov., a bacterium isolated from mangrove sediment.</title>
        <authorList>
            <person name="Huang H."/>
            <person name="Mo K."/>
            <person name="Hu Y."/>
        </authorList>
    </citation>
    <scope>NUCLEOTIDE SEQUENCE [LARGE SCALE GENOMIC DNA]</scope>
    <source>
        <strain evidence="12 13">HB172195</strain>
    </source>
</reference>
<keyword evidence="5 7" id="KW-0520">NAD</keyword>
<name>A0A5R9F1G7_9BACL</name>
<evidence type="ECO:0000256" key="1">
    <source>
        <dbReference type="ARBA" id="ARBA00004701"/>
    </source>
</evidence>
<feature type="active site" description="Nucleophile" evidence="8">
    <location>
        <position position="260"/>
    </location>
</feature>
<feature type="binding site" evidence="10">
    <location>
        <position position="263"/>
    </location>
    <ligand>
        <name>NAD(+)</name>
        <dbReference type="ChEBI" id="CHEBI:57540"/>
    </ligand>
</feature>
<dbReference type="RefSeq" id="WP_138125952.1">
    <property type="nucleotide sequence ID" value="NZ_SWLG01000006.1"/>
</dbReference>
<comment type="similarity">
    <text evidence="2 7">Belongs to the UDP-glucose/GDP-mannose dehydrogenase family.</text>
</comment>
<evidence type="ECO:0000256" key="6">
    <source>
        <dbReference type="ARBA" id="ARBA00047473"/>
    </source>
</evidence>
<dbReference type="OrthoDB" id="9803238at2"/>
<feature type="binding site" evidence="10">
    <location>
        <position position="30"/>
    </location>
    <ligand>
        <name>NAD(+)</name>
        <dbReference type="ChEBI" id="CHEBI:57540"/>
    </ligand>
</feature>
<dbReference type="InterPro" id="IPR028357">
    <property type="entry name" value="UDPglc_DH_bac"/>
</dbReference>
<dbReference type="InterPro" id="IPR014026">
    <property type="entry name" value="UDP-Glc/GDP-Man_DH_dimer"/>
</dbReference>
<comment type="catalytic activity">
    <reaction evidence="6 7">
        <text>UDP-alpha-D-glucose + 2 NAD(+) + H2O = UDP-alpha-D-glucuronate + 2 NADH + 3 H(+)</text>
        <dbReference type="Rhea" id="RHEA:23596"/>
        <dbReference type="ChEBI" id="CHEBI:15377"/>
        <dbReference type="ChEBI" id="CHEBI:15378"/>
        <dbReference type="ChEBI" id="CHEBI:57540"/>
        <dbReference type="ChEBI" id="CHEBI:57945"/>
        <dbReference type="ChEBI" id="CHEBI:58052"/>
        <dbReference type="ChEBI" id="CHEBI:58885"/>
        <dbReference type="EC" id="1.1.1.22"/>
    </reaction>
</comment>
<dbReference type="GO" id="GO:0051287">
    <property type="term" value="F:NAD binding"/>
    <property type="evidence" value="ECO:0007669"/>
    <property type="project" value="InterPro"/>
</dbReference>
<evidence type="ECO:0000256" key="8">
    <source>
        <dbReference type="PIRSR" id="PIRSR500134-1"/>
    </source>
</evidence>
<evidence type="ECO:0000313" key="12">
    <source>
        <dbReference type="EMBL" id="TLS37482.1"/>
    </source>
</evidence>
<dbReference type="InterPro" id="IPR014027">
    <property type="entry name" value="UDP-Glc/GDP-Man_DH_C"/>
</dbReference>
<evidence type="ECO:0000256" key="7">
    <source>
        <dbReference type="PIRNR" id="PIRNR000124"/>
    </source>
</evidence>
<feature type="binding site" evidence="10">
    <location>
        <position position="35"/>
    </location>
    <ligand>
        <name>NAD(+)</name>
        <dbReference type="ChEBI" id="CHEBI:57540"/>
    </ligand>
</feature>
<accession>A0A5R9F1G7</accession>
<gene>
    <name evidence="12" type="ORF">FCL54_10065</name>
</gene>
<evidence type="ECO:0000259" key="11">
    <source>
        <dbReference type="SMART" id="SM00984"/>
    </source>
</evidence>
<feature type="binding site" evidence="10">
    <location>
        <position position="86"/>
    </location>
    <ligand>
        <name>NAD(+)</name>
        <dbReference type="ChEBI" id="CHEBI:57540"/>
    </ligand>
</feature>
<dbReference type="EMBL" id="SWLG01000006">
    <property type="protein sequence ID" value="TLS37482.1"/>
    <property type="molecule type" value="Genomic_DNA"/>
</dbReference>
<feature type="binding site" evidence="9">
    <location>
        <position position="204"/>
    </location>
    <ligand>
        <name>substrate</name>
    </ligand>
</feature>
<evidence type="ECO:0000313" key="13">
    <source>
        <dbReference type="Proteomes" id="UP000308230"/>
    </source>
</evidence>
<feature type="binding site" evidence="10">
    <location>
        <position position="155"/>
    </location>
    <ligand>
        <name>NAD(+)</name>
        <dbReference type="ChEBI" id="CHEBI:57540"/>
    </ligand>
</feature>
<dbReference type="PANTHER" id="PTHR43750:SF3">
    <property type="entry name" value="UDP-GLUCOSE 6-DEHYDROGENASE TUAD"/>
    <property type="match status" value="1"/>
</dbReference>
<evidence type="ECO:0000256" key="2">
    <source>
        <dbReference type="ARBA" id="ARBA00006601"/>
    </source>
</evidence>
<dbReference type="GO" id="GO:0003979">
    <property type="term" value="F:UDP-glucose 6-dehydrogenase activity"/>
    <property type="evidence" value="ECO:0007669"/>
    <property type="project" value="UniProtKB-EC"/>
</dbReference>
<dbReference type="PIRSF" id="PIRSF000124">
    <property type="entry name" value="UDPglc_GDPman_dh"/>
    <property type="match status" value="1"/>
</dbReference>
<dbReference type="InterPro" id="IPR036220">
    <property type="entry name" value="UDP-Glc/GDP-Man_DH_C_sf"/>
</dbReference>
<evidence type="ECO:0000256" key="9">
    <source>
        <dbReference type="PIRSR" id="PIRSR500134-2"/>
    </source>
</evidence>
<dbReference type="SUPFAM" id="SSF52413">
    <property type="entry name" value="UDP-glucose/GDP-mannose dehydrogenase C-terminal domain"/>
    <property type="match status" value="1"/>
</dbReference>
<feature type="binding site" evidence="9">
    <location>
        <position position="257"/>
    </location>
    <ligand>
        <name>substrate</name>
    </ligand>
</feature>
<keyword evidence="4 7" id="KW-0560">Oxidoreductase</keyword>
<feature type="binding site" evidence="10">
    <location>
        <position position="121"/>
    </location>
    <ligand>
        <name>NAD(+)</name>
        <dbReference type="ChEBI" id="CHEBI:57540"/>
    </ligand>
</feature>
<dbReference type="InterPro" id="IPR017476">
    <property type="entry name" value="UDP-Glc/GDP-Man"/>
</dbReference>
<dbReference type="InterPro" id="IPR036291">
    <property type="entry name" value="NAD(P)-bd_dom_sf"/>
</dbReference>
<protein>
    <recommendedName>
        <fullName evidence="3 7">UDP-glucose 6-dehydrogenase</fullName>
        <ecNumber evidence="3 7">1.1.1.22</ecNumber>
    </recommendedName>
</protein>
<dbReference type="InterPro" id="IPR001732">
    <property type="entry name" value="UDP-Glc/GDP-Man_DH_N"/>
</dbReference>
<dbReference type="Gene3D" id="1.20.5.100">
    <property type="entry name" value="Cytochrome c1, transmembrane anchor, C-terminal"/>
    <property type="match status" value="1"/>
</dbReference>
<evidence type="ECO:0000256" key="10">
    <source>
        <dbReference type="PIRSR" id="PIRSR500134-3"/>
    </source>
</evidence>
<comment type="caution">
    <text evidence="12">The sequence shown here is derived from an EMBL/GenBank/DDBJ whole genome shotgun (WGS) entry which is preliminary data.</text>
</comment>
<keyword evidence="13" id="KW-1185">Reference proteome</keyword>
<dbReference type="SUPFAM" id="SSF51735">
    <property type="entry name" value="NAD(P)-binding Rossmann-fold domains"/>
    <property type="match status" value="1"/>
</dbReference>
<dbReference type="EC" id="1.1.1.22" evidence="3 7"/>
<sequence length="426" mass="46949">MNICVIGAGYVGLTTAAVLSDLGHHVTCVDINHNRIDMLKNGVVPIFEPGLKEMIIKNTSNNHLTFSTDVKVSIAENPFIFITVGTPSSGDGIPNLSFVHSVIDDIATSITSYKIIIVKSTVPPGTNEEIVNMLIEKGVDPTLFDIVSNPEFLREGSAVKDMLEPDKIVIGVKKPELIQLIQKIYKEINAPYIVTNLTGAEMIKYAANAFLATKISFINEIARVCDAYNVNVKDVAFGIGLDPRIGPLFLQAGMGYGGSCFPKDLQGLTYAAKKKNLNPELISSVQKVNETQIDVYVNKLKTAVPSLEGKKITVWGLSFKPGTDDIRHSASIRLIERLLEEGVSINTYDPVVQLKKPEIKCYQNIYESVKQSYILIIATEWAEFNQVNWKKVKNEMEGNILLDGRNIIDPKTVQQAGFHYLGVGQH</sequence>
<dbReference type="GO" id="GO:0000271">
    <property type="term" value="P:polysaccharide biosynthetic process"/>
    <property type="evidence" value="ECO:0007669"/>
    <property type="project" value="InterPro"/>
</dbReference>
<dbReference type="Pfam" id="PF03721">
    <property type="entry name" value="UDPG_MGDP_dh_N"/>
    <property type="match status" value="1"/>
</dbReference>
<evidence type="ECO:0000256" key="5">
    <source>
        <dbReference type="ARBA" id="ARBA00023027"/>
    </source>
</evidence>
<comment type="pathway">
    <text evidence="1">Nucleotide-sugar biosynthesis; UDP-alpha-D-glucuronate biosynthesis; UDP-alpha-D-glucuronate from UDP-alpha-D-glucose: step 1/1.</text>
</comment>